<dbReference type="PRINTS" id="PR00953">
    <property type="entry name" value="TYPE3IMRPROT"/>
</dbReference>
<evidence type="ECO:0000256" key="7">
    <source>
        <dbReference type="ARBA" id="ARBA00023136"/>
    </source>
</evidence>
<reference evidence="12" key="1">
    <citation type="journal article" date="2019" name="Int. J. Syst. Evol. Microbiol.">
        <title>The Global Catalogue of Microorganisms (GCM) 10K type strain sequencing project: providing services to taxonomists for standard genome sequencing and annotation.</title>
        <authorList>
            <consortium name="The Broad Institute Genomics Platform"/>
            <consortium name="The Broad Institute Genome Sequencing Center for Infectious Disease"/>
            <person name="Wu L."/>
            <person name="Ma J."/>
        </authorList>
    </citation>
    <scope>NUCLEOTIDE SEQUENCE [LARGE SCALE GENOMIC DNA]</scope>
    <source>
        <strain evidence="12">CECT 8570</strain>
    </source>
</reference>
<keyword evidence="6 10" id="KW-1133">Transmembrane helix</keyword>
<evidence type="ECO:0000256" key="6">
    <source>
        <dbReference type="ARBA" id="ARBA00022989"/>
    </source>
</evidence>
<feature type="transmembrane region" description="Helical" evidence="10">
    <location>
        <begin position="90"/>
        <end position="108"/>
    </location>
</feature>
<protein>
    <recommendedName>
        <fullName evidence="3 9">Flagellar biosynthetic protein FliR</fullName>
    </recommendedName>
</protein>
<evidence type="ECO:0000256" key="4">
    <source>
        <dbReference type="ARBA" id="ARBA00022475"/>
    </source>
</evidence>
<dbReference type="InterPro" id="IPR006303">
    <property type="entry name" value="FliR"/>
</dbReference>
<feature type="transmembrane region" description="Helical" evidence="10">
    <location>
        <begin position="154"/>
        <end position="173"/>
    </location>
</feature>
<evidence type="ECO:0000256" key="5">
    <source>
        <dbReference type="ARBA" id="ARBA00022692"/>
    </source>
</evidence>
<dbReference type="InterPro" id="IPR002010">
    <property type="entry name" value="T3SS_IM_R"/>
</dbReference>
<keyword evidence="5 10" id="KW-0812">Transmembrane</keyword>
<feature type="transmembrane region" description="Helical" evidence="10">
    <location>
        <begin position="12"/>
        <end position="31"/>
    </location>
</feature>
<dbReference type="PANTHER" id="PTHR30065">
    <property type="entry name" value="FLAGELLAR BIOSYNTHETIC PROTEIN FLIR"/>
    <property type="match status" value="1"/>
</dbReference>
<keyword evidence="8 10" id="KW-0975">Bacterial flagellum</keyword>
<evidence type="ECO:0000256" key="1">
    <source>
        <dbReference type="ARBA" id="ARBA00002578"/>
    </source>
</evidence>
<evidence type="ECO:0000313" key="11">
    <source>
        <dbReference type="EMBL" id="MFC4363802.1"/>
    </source>
</evidence>
<evidence type="ECO:0000256" key="9">
    <source>
        <dbReference type="NCBIfam" id="TIGR01400"/>
    </source>
</evidence>
<comment type="similarity">
    <text evidence="2 10">Belongs to the FliR/MopE/SpaR family.</text>
</comment>
<proteinExistence type="inferred from homology"/>
<keyword evidence="11" id="KW-0966">Cell projection</keyword>
<comment type="caution">
    <text evidence="11">The sequence shown here is derived from an EMBL/GenBank/DDBJ whole genome shotgun (WGS) entry which is preliminary data.</text>
</comment>
<evidence type="ECO:0000256" key="3">
    <source>
        <dbReference type="ARBA" id="ARBA00021717"/>
    </source>
</evidence>
<dbReference type="Pfam" id="PF01311">
    <property type="entry name" value="Bac_export_1"/>
    <property type="match status" value="1"/>
</dbReference>
<evidence type="ECO:0000313" key="12">
    <source>
        <dbReference type="Proteomes" id="UP001595840"/>
    </source>
</evidence>
<evidence type="ECO:0000256" key="10">
    <source>
        <dbReference type="RuleBase" id="RU362071"/>
    </source>
</evidence>
<keyword evidence="7 10" id="KW-0472">Membrane</keyword>
<dbReference type="EMBL" id="JBHSCX010000021">
    <property type="protein sequence ID" value="MFC4363802.1"/>
    <property type="molecule type" value="Genomic_DNA"/>
</dbReference>
<evidence type="ECO:0000256" key="8">
    <source>
        <dbReference type="ARBA" id="ARBA00023143"/>
    </source>
</evidence>
<dbReference type="RefSeq" id="WP_290263341.1">
    <property type="nucleotide sequence ID" value="NZ_JAUFQG010000004.1"/>
</dbReference>
<name>A0ABV8V7C8_9GAMM</name>
<feature type="transmembrane region" description="Helical" evidence="10">
    <location>
        <begin position="179"/>
        <end position="201"/>
    </location>
</feature>
<gene>
    <name evidence="11" type="primary">fliR</name>
    <name evidence="11" type="ORF">ACFOX3_15910</name>
</gene>
<feature type="transmembrane region" description="Helical" evidence="10">
    <location>
        <begin position="128"/>
        <end position="147"/>
    </location>
</feature>
<dbReference type="NCBIfam" id="TIGR01400">
    <property type="entry name" value="fliR"/>
    <property type="match status" value="1"/>
</dbReference>
<keyword evidence="11" id="KW-0282">Flagellum</keyword>
<dbReference type="PANTHER" id="PTHR30065:SF8">
    <property type="entry name" value="FLAGELLAR BIOSYNTHETIC PROTEIN FLIR"/>
    <property type="match status" value="1"/>
</dbReference>
<keyword evidence="12" id="KW-1185">Reference proteome</keyword>
<organism evidence="11 12">
    <name type="scientific">Simiduia curdlanivorans</name>
    <dbReference type="NCBI Taxonomy" id="1492769"/>
    <lineage>
        <taxon>Bacteria</taxon>
        <taxon>Pseudomonadati</taxon>
        <taxon>Pseudomonadota</taxon>
        <taxon>Gammaproteobacteria</taxon>
        <taxon>Cellvibrionales</taxon>
        <taxon>Cellvibrionaceae</taxon>
        <taxon>Simiduia</taxon>
    </lineage>
</organism>
<sequence>MEFSAELLVQGASQYFLPLARLSAFMLAAPIFGSRLIATRVRLLLALLVTLLLVPSLPELPKVEGFGLSTLLLVVQQTLIGFVAGFSMQVAFQVVVLGGQFIAMKMGLGFASMNDPSNGVTVTIVSQYYLMLVTLLFVVGDGHLLLLRILAESFYSLPIGSGWVPAALLWDLVATGSWMFGAALLLALPVLTSLMIVNISFGVMGRSAPQMNIFTVGFPITLILGMFLIWFGFTTFLGNYNQFMQEGFGLLRHLLNVS</sequence>
<evidence type="ECO:0000256" key="2">
    <source>
        <dbReference type="ARBA" id="ARBA00009772"/>
    </source>
</evidence>
<keyword evidence="4 10" id="KW-1003">Cell membrane</keyword>
<comment type="subcellular location">
    <subcellularLocation>
        <location evidence="10">Cell membrane</location>
        <topology evidence="10">Multi-pass membrane protein</topology>
    </subcellularLocation>
    <subcellularLocation>
        <location evidence="10">Bacterial flagellum basal body</location>
    </subcellularLocation>
</comment>
<keyword evidence="11" id="KW-0969">Cilium</keyword>
<comment type="function">
    <text evidence="1 10">Role in flagellar biosynthesis.</text>
</comment>
<feature type="transmembrane region" description="Helical" evidence="10">
    <location>
        <begin position="213"/>
        <end position="233"/>
    </location>
</feature>
<dbReference type="Proteomes" id="UP001595840">
    <property type="component" value="Unassembled WGS sequence"/>
</dbReference>
<accession>A0ABV8V7C8</accession>